<feature type="signal peptide" evidence="2">
    <location>
        <begin position="1"/>
        <end position="35"/>
    </location>
</feature>
<dbReference type="EMBL" id="JAGINU010000001">
    <property type="protein sequence ID" value="MBP2366253.1"/>
    <property type="molecule type" value="Genomic_DNA"/>
</dbReference>
<proteinExistence type="predicted"/>
<evidence type="ECO:0008006" key="5">
    <source>
        <dbReference type="Google" id="ProtNLM"/>
    </source>
</evidence>
<feature type="chain" id="PRO_5046937081" description="Fibronectin type-III domain-containing protein" evidence="2">
    <location>
        <begin position="36"/>
        <end position="247"/>
    </location>
</feature>
<gene>
    <name evidence="3" type="ORF">JOF36_001949</name>
</gene>
<sequence length="247" mass="24840">MTRASIRPSRKVALFVATIATLCAATATTATTAAAATTATTAAAATAAGPPDPPGPVEDLVLSPASGNGARGLSFEATWTPPAETGDGIRTHYVVEAYDAIGTRLESTTTGRTSSGPIRGDRCRAPLGAAVRAVTQDPRGGGPIDGPTVRAQFGHLNLCEVNNSIHAEQTGPGALQVAVKREPPVDPYVAGPCTLTVDGLVAWSGLCGTREQTITVDGLAPGGHHLVLTTGSPRGDSSSAHAFATVG</sequence>
<dbReference type="InterPro" id="IPR036116">
    <property type="entry name" value="FN3_sf"/>
</dbReference>
<name>A0ABS4VQQ1_9PSEU</name>
<reference evidence="3 4" key="1">
    <citation type="submission" date="2021-03" db="EMBL/GenBank/DDBJ databases">
        <title>Sequencing the genomes of 1000 actinobacteria strains.</title>
        <authorList>
            <person name="Klenk H.-P."/>
        </authorList>
    </citation>
    <scope>NUCLEOTIDE SEQUENCE [LARGE SCALE GENOMIC DNA]</scope>
    <source>
        <strain evidence="3 4">DSM 45256</strain>
    </source>
</reference>
<protein>
    <recommendedName>
        <fullName evidence="5">Fibronectin type-III domain-containing protein</fullName>
    </recommendedName>
</protein>
<feature type="region of interest" description="Disordered" evidence="1">
    <location>
        <begin position="45"/>
        <end position="65"/>
    </location>
</feature>
<evidence type="ECO:0000313" key="3">
    <source>
        <dbReference type="EMBL" id="MBP2366253.1"/>
    </source>
</evidence>
<evidence type="ECO:0000313" key="4">
    <source>
        <dbReference type="Proteomes" id="UP001519295"/>
    </source>
</evidence>
<organism evidence="3 4">
    <name type="scientific">Pseudonocardia parietis</name>
    <dbReference type="NCBI Taxonomy" id="570936"/>
    <lineage>
        <taxon>Bacteria</taxon>
        <taxon>Bacillati</taxon>
        <taxon>Actinomycetota</taxon>
        <taxon>Actinomycetes</taxon>
        <taxon>Pseudonocardiales</taxon>
        <taxon>Pseudonocardiaceae</taxon>
        <taxon>Pseudonocardia</taxon>
    </lineage>
</organism>
<dbReference type="SUPFAM" id="SSF49265">
    <property type="entry name" value="Fibronectin type III"/>
    <property type="match status" value="1"/>
</dbReference>
<keyword evidence="4" id="KW-1185">Reference proteome</keyword>
<dbReference type="Proteomes" id="UP001519295">
    <property type="component" value="Unassembled WGS sequence"/>
</dbReference>
<evidence type="ECO:0000256" key="2">
    <source>
        <dbReference type="SAM" id="SignalP"/>
    </source>
</evidence>
<comment type="caution">
    <text evidence="3">The sequence shown here is derived from an EMBL/GenBank/DDBJ whole genome shotgun (WGS) entry which is preliminary data.</text>
</comment>
<accession>A0ABS4VQQ1</accession>
<keyword evidence="2" id="KW-0732">Signal</keyword>
<evidence type="ECO:0000256" key="1">
    <source>
        <dbReference type="SAM" id="MobiDB-lite"/>
    </source>
</evidence>
<dbReference type="RefSeq" id="WP_210026276.1">
    <property type="nucleotide sequence ID" value="NZ_JAGINU010000001.1"/>
</dbReference>